<dbReference type="EMBL" id="CAJQZP010001427">
    <property type="protein sequence ID" value="CAG5045216.1"/>
    <property type="molecule type" value="Genomic_DNA"/>
</dbReference>
<protein>
    <submittedName>
        <fullName evidence="2">(apollo) hypothetical protein</fullName>
    </submittedName>
</protein>
<comment type="caution">
    <text evidence="2">The sequence shown here is derived from an EMBL/GenBank/DDBJ whole genome shotgun (WGS) entry which is preliminary data.</text>
</comment>
<feature type="region of interest" description="Disordered" evidence="1">
    <location>
        <begin position="1"/>
        <end position="20"/>
    </location>
</feature>
<evidence type="ECO:0000256" key="1">
    <source>
        <dbReference type="SAM" id="MobiDB-lite"/>
    </source>
</evidence>
<keyword evidence="3" id="KW-1185">Reference proteome</keyword>
<reference evidence="2" key="1">
    <citation type="submission" date="2021-04" db="EMBL/GenBank/DDBJ databases">
        <authorList>
            <person name="Tunstrom K."/>
        </authorList>
    </citation>
    <scope>NUCLEOTIDE SEQUENCE</scope>
</reference>
<organism evidence="2 3">
    <name type="scientific">Parnassius apollo</name>
    <name type="common">Apollo butterfly</name>
    <name type="synonym">Papilio apollo</name>
    <dbReference type="NCBI Taxonomy" id="110799"/>
    <lineage>
        <taxon>Eukaryota</taxon>
        <taxon>Metazoa</taxon>
        <taxon>Ecdysozoa</taxon>
        <taxon>Arthropoda</taxon>
        <taxon>Hexapoda</taxon>
        <taxon>Insecta</taxon>
        <taxon>Pterygota</taxon>
        <taxon>Neoptera</taxon>
        <taxon>Endopterygota</taxon>
        <taxon>Lepidoptera</taxon>
        <taxon>Glossata</taxon>
        <taxon>Ditrysia</taxon>
        <taxon>Papilionoidea</taxon>
        <taxon>Papilionidae</taxon>
        <taxon>Parnassiinae</taxon>
        <taxon>Parnassini</taxon>
        <taxon>Parnassius</taxon>
        <taxon>Parnassius</taxon>
    </lineage>
</organism>
<proteinExistence type="predicted"/>
<dbReference type="AlphaFoldDB" id="A0A8S3XXG1"/>
<feature type="compositionally biased region" description="Gly residues" evidence="1">
    <location>
        <begin position="11"/>
        <end position="20"/>
    </location>
</feature>
<evidence type="ECO:0000313" key="2">
    <source>
        <dbReference type="EMBL" id="CAG5045216.1"/>
    </source>
</evidence>
<accession>A0A8S3XXG1</accession>
<gene>
    <name evidence="2" type="ORF">PAPOLLO_LOCUS23209</name>
</gene>
<evidence type="ECO:0000313" key="3">
    <source>
        <dbReference type="Proteomes" id="UP000691718"/>
    </source>
</evidence>
<sequence>MEIEGLRQLRKGGGVGGGGALKYNENQELNTSSCFEKIWNEVHLIGEQTLSVLKHYIFYGLTYRYTSATGMCYSLNEAARELNRSWGDRPPPQNFGERLSMIYD</sequence>
<name>A0A8S3XXG1_PARAO</name>
<dbReference type="Proteomes" id="UP000691718">
    <property type="component" value="Unassembled WGS sequence"/>
</dbReference>